<organism evidence="3">
    <name type="scientific">human gut metagenome</name>
    <dbReference type="NCBI Taxonomy" id="408170"/>
    <lineage>
        <taxon>unclassified sequences</taxon>
        <taxon>metagenomes</taxon>
        <taxon>organismal metagenomes</taxon>
    </lineage>
</organism>
<dbReference type="InterPro" id="IPR026377">
    <property type="entry name" value="Cell_surface_SprA"/>
</dbReference>
<dbReference type="NCBIfam" id="TIGR04189">
    <property type="entry name" value="surface_SprA"/>
    <property type="match status" value="1"/>
</dbReference>
<name>K1UJP7_9ZZZZ</name>
<dbReference type="AlphaFoldDB" id="K1UJP7"/>
<feature type="non-terminal residue" evidence="3">
    <location>
        <position position="1"/>
    </location>
</feature>
<evidence type="ECO:0000313" key="3">
    <source>
        <dbReference type="EMBL" id="EKC80349.1"/>
    </source>
</evidence>
<evidence type="ECO:0000256" key="1">
    <source>
        <dbReference type="SAM" id="MobiDB-lite"/>
    </source>
</evidence>
<dbReference type="EMBL" id="AJWY01001024">
    <property type="protein sequence ID" value="EKC80349.1"/>
    <property type="molecule type" value="Genomic_DNA"/>
</dbReference>
<comment type="caution">
    <text evidence="3">The sequence shown here is derived from an EMBL/GenBank/DDBJ whole genome shotgun (WGS) entry which is preliminary data.</text>
</comment>
<protein>
    <submittedName>
        <fullName evidence="3">Gliding motility-related protein</fullName>
    </submittedName>
</protein>
<dbReference type="Pfam" id="PF14349">
    <property type="entry name" value="SprA_N"/>
    <property type="match status" value="1"/>
</dbReference>
<accession>K1UJP7</accession>
<sequence length="195" mass="22405">ANIEYIEFWMLDPFIYSREEADAADYGGDFYINLGEVSEDILRDGKKFYESGMPVDGSKSYTYTQWGKIPTQSTVTYAFATTSGSRALQDVGFNGLTDAEEQEFYKSAYLDQIQGKVNQAVFDSIFADPARDDYHYFRGSDWDEMRAPILQRYKYINNPQGNSPDSDSRSESYDTSYKSTPDVEDINQDYTLNEY</sequence>
<feature type="non-terminal residue" evidence="3">
    <location>
        <position position="195"/>
    </location>
</feature>
<reference evidence="3" key="1">
    <citation type="journal article" date="2013" name="Environ. Microbiol.">
        <title>Microbiota from the distal guts of lean and obese adolescents exhibit partial functional redundancy besides clear differences in community structure.</title>
        <authorList>
            <person name="Ferrer M."/>
            <person name="Ruiz A."/>
            <person name="Lanza F."/>
            <person name="Haange S.B."/>
            <person name="Oberbach A."/>
            <person name="Till H."/>
            <person name="Bargiela R."/>
            <person name="Campoy C."/>
            <person name="Segura M.T."/>
            <person name="Richter M."/>
            <person name="von Bergen M."/>
            <person name="Seifert J."/>
            <person name="Suarez A."/>
        </authorList>
    </citation>
    <scope>NUCLEOTIDE SEQUENCE</scope>
</reference>
<gene>
    <name evidence="3" type="ORF">LEA_01475</name>
</gene>
<evidence type="ECO:0000259" key="2">
    <source>
        <dbReference type="Pfam" id="PF14349"/>
    </source>
</evidence>
<proteinExistence type="predicted"/>
<dbReference type="InterPro" id="IPR025684">
    <property type="entry name" value="SprA_N_dom"/>
</dbReference>
<feature type="domain" description="Gliding motility protein SprA N-terminal" evidence="2">
    <location>
        <begin position="109"/>
        <end position="195"/>
    </location>
</feature>
<feature type="region of interest" description="Disordered" evidence="1">
    <location>
        <begin position="156"/>
        <end position="195"/>
    </location>
</feature>